<evidence type="ECO:0000256" key="2">
    <source>
        <dbReference type="ARBA" id="ARBA00023125"/>
    </source>
</evidence>
<proteinExistence type="predicted"/>
<evidence type="ECO:0000256" key="3">
    <source>
        <dbReference type="ARBA" id="ARBA00023163"/>
    </source>
</evidence>
<evidence type="ECO:0000256" key="1">
    <source>
        <dbReference type="ARBA" id="ARBA00023015"/>
    </source>
</evidence>
<organism evidence="6 7">
    <name type="scientific">Halogeometricum limi</name>
    <dbReference type="NCBI Taxonomy" id="555875"/>
    <lineage>
        <taxon>Archaea</taxon>
        <taxon>Methanobacteriati</taxon>
        <taxon>Methanobacteriota</taxon>
        <taxon>Stenosarchaea group</taxon>
        <taxon>Halobacteria</taxon>
        <taxon>Halobacteriales</taxon>
        <taxon>Haloferacaceae</taxon>
        <taxon>Halogeometricum</taxon>
    </lineage>
</organism>
<dbReference type="Pfam" id="PF01614">
    <property type="entry name" value="IclR_C"/>
    <property type="match status" value="1"/>
</dbReference>
<keyword evidence="1" id="KW-0805">Transcription regulation</keyword>
<dbReference type="InterPro" id="IPR005471">
    <property type="entry name" value="Tscrpt_reg_IclR_N"/>
</dbReference>
<evidence type="ECO:0000259" key="4">
    <source>
        <dbReference type="PROSITE" id="PS51077"/>
    </source>
</evidence>
<feature type="domain" description="HTH iclR-type" evidence="4">
    <location>
        <begin position="12"/>
        <end position="71"/>
    </location>
</feature>
<evidence type="ECO:0000313" key="7">
    <source>
        <dbReference type="Proteomes" id="UP000243250"/>
    </source>
</evidence>
<protein>
    <submittedName>
        <fullName evidence="6">Transcriptional regulator, IclR family</fullName>
    </submittedName>
</protein>
<dbReference type="Gene3D" id="1.10.10.10">
    <property type="entry name" value="Winged helix-like DNA-binding domain superfamily/Winged helix DNA-binding domain"/>
    <property type="match status" value="1"/>
</dbReference>
<dbReference type="InterPro" id="IPR029016">
    <property type="entry name" value="GAF-like_dom_sf"/>
</dbReference>
<keyword evidence="2" id="KW-0238">DNA-binding</keyword>
<dbReference type="PANTHER" id="PTHR30136:SF35">
    <property type="entry name" value="HTH-TYPE TRANSCRIPTIONAL REGULATOR RV1719"/>
    <property type="match status" value="1"/>
</dbReference>
<dbReference type="RefSeq" id="WP_217642715.1">
    <property type="nucleotide sequence ID" value="NZ_FOYS01000005.1"/>
</dbReference>
<keyword evidence="3" id="KW-0804">Transcription</keyword>
<dbReference type="CDD" id="cd00090">
    <property type="entry name" value="HTH_ARSR"/>
    <property type="match status" value="1"/>
</dbReference>
<dbReference type="InterPro" id="IPR036388">
    <property type="entry name" value="WH-like_DNA-bd_sf"/>
</dbReference>
<dbReference type="GO" id="GO:0045892">
    <property type="term" value="P:negative regulation of DNA-templated transcription"/>
    <property type="evidence" value="ECO:0007669"/>
    <property type="project" value="TreeGrafter"/>
</dbReference>
<dbReference type="InterPro" id="IPR036390">
    <property type="entry name" value="WH_DNA-bd_sf"/>
</dbReference>
<dbReference type="Proteomes" id="UP000243250">
    <property type="component" value="Unassembled WGS sequence"/>
</dbReference>
<dbReference type="GO" id="GO:0003700">
    <property type="term" value="F:DNA-binding transcription factor activity"/>
    <property type="evidence" value="ECO:0007669"/>
    <property type="project" value="TreeGrafter"/>
</dbReference>
<dbReference type="SUPFAM" id="SSF55781">
    <property type="entry name" value="GAF domain-like"/>
    <property type="match status" value="1"/>
</dbReference>
<evidence type="ECO:0000259" key="5">
    <source>
        <dbReference type="PROSITE" id="PS51078"/>
    </source>
</evidence>
<dbReference type="AlphaFoldDB" id="A0A1I6ID90"/>
<dbReference type="EMBL" id="FOYS01000005">
    <property type="protein sequence ID" value="SFR64735.1"/>
    <property type="molecule type" value="Genomic_DNA"/>
</dbReference>
<dbReference type="InterPro" id="IPR011991">
    <property type="entry name" value="ArsR-like_HTH"/>
</dbReference>
<sequence length="272" mass="29549">MVDDDRGPANTVEAVERAVSVINALKDLDGAGVTELADYLGMSKSGAHKQLSTLVKTEFVAKHADEYRLCYRFVQMGEYVKTNSPLYQIGAAEVDKLAEKSNYFVYLAAMGQDHAYCLHAAEGKEAVVPNLSVGKQISLHSTAAGKAILAELPEERRSRVLNSPISSPTPNTVSDPEELAAELASIREDGVAFEDEENVPGMRGVGAPIRPEGDRVLGAVGISGPLSLLSDEHFREELPSLVSQTRNFIEVKFSLESRDPFAEGSHIPRDFY</sequence>
<dbReference type="OrthoDB" id="14763at2157"/>
<dbReference type="PANTHER" id="PTHR30136">
    <property type="entry name" value="HELIX-TURN-HELIX TRANSCRIPTIONAL REGULATOR, ICLR FAMILY"/>
    <property type="match status" value="1"/>
</dbReference>
<accession>A0A1I6ID90</accession>
<gene>
    <name evidence="6" type="ORF">SAMN04488124_3086</name>
</gene>
<dbReference type="GO" id="GO:0003677">
    <property type="term" value="F:DNA binding"/>
    <property type="evidence" value="ECO:0007669"/>
    <property type="project" value="UniProtKB-KW"/>
</dbReference>
<keyword evidence="7" id="KW-1185">Reference proteome</keyword>
<reference evidence="7" key="1">
    <citation type="submission" date="2016-10" db="EMBL/GenBank/DDBJ databases">
        <authorList>
            <person name="Varghese N."/>
            <person name="Submissions S."/>
        </authorList>
    </citation>
    <scope>NUCLEOTIDE SEQUENCE [LARGE SCALE GENOMIC DNA]</scope>
    <source>
        <strain evidence="7">CGMCC 1.8711</strain>
    </source>
</reference>
<dbReference type="InterPro" id="IPR050707">
    <property type="entry name" value="HTH_MetabolicPath_Reg"/>
</dbReference>
<dbReference type="Gene3D" id="3.30.450.40">
    <property type="match status" value="1"/>
</dbReference>
<dbReference type="PROSITE" id="PS51077">
    <property type="entry name" value="HTH_ICLR"/>
    <property type="match status" value="1"/>
</dbReference>
<feature type="domain" description="IclR-ED" evidence="5">
    <location>
        <begin position="72"/>
        <end position="255"/>
    </location>
</feature>
<evidence type="ECO:0000313" key="6">
    <source>
        <dbReference type="EMBL" id="SFR64735.1"/>
    </source>
</evidence>
<name>A0A1I6ID90_9EURY</name>
<dbReference type="PROSITE" id="PS51078">
    <property type="entry name" value="ICLR_ED"/>
    <property type="match status" value="1"/>
</dbReference>
<dbReference type="SUPFAM" id="SSF46785">
    <property type="entry name" value="Winged helix' DNA-binding domain"/>
    <property type="match status" value="1"/>
</dbReference>
<dbReference type="SMART" id="SM00346">
    <property type="entry name" value="HTH_ICLR"/>
    <property type="match status" value="1"/>
</dbReference>
<dbReference type="InterPro" id="IPR014757">
    <property type="entry name" value="Tscrpt_reg_IclR_C"/>
</dbReference>
<dbReference type="Pfam" id="PF09339">
    <property type="entry name" value="HTH_IclR"/>
    <property type="match status" value="1"/>
</dbReference>